<comment type="similarity">
    <text evidence="1">Belongs to the NmrA-type oxidoreductase family.</text>
</comment>
<dbReference type="InterPro" id="IPR008030">
    <property type="entry name" value="NmrA-like"/>
</dbReference>
<comment type="caution">
    <text evidence="5">The sequence shown here is derived from an EMBL/GenBank/DDBJ whole genome shotgun (WGS) entry which is preliminary data.</text>
</comment>
<evidence type="ECO:0000313" key="5">
    <source>
        <dbReference type="EMBL" id="KAH6697310.1"/>
    </source>
</evidence>
<dbReference type="GO" id="GO:0016491">
    <property type="term" value="F:oxidoreductase activity"/>
    <property type="evidence" value="ECO:0007669"/>
    <property type="project" value="UniProtKB-KW"/>
</dbReference>
<dbReference type="EMBL" id="JAGSXJ010000001">
    <property type="protein sequence ID" value="KAH6697310.1"/>
    <property type="molecule type" value="Genomic_DNA"/>
</dbReference>
<gene>
    <name evidence="5" type="ORF">F5X68DRAFT_226696</name>
</gene>
<evidence type="ECO:0000313" key="6">
    <source>
        <dbReference type="Proteomes" id="UP000770015"/>
    </source>
</evidence>
<evidence type="ECO:0000256" key="2">
    <source>
        <dbReference type="ARBA" id="ARBA00022857"/>
    </source>
</evidence>
<sequence>MPTTKIVTIFGSTGQQGGSVARALLRDQSGTFKVRGITRKPDSDAAKALSSAGVEVVQADGLIKDELVAAFRGTWAVFANINSDDPCINEKDGPTEEDMGKIIVDAAVEAGVEVFVFSGMASATETTNGAVPAKAFDEKHAIGQYARSKLFQSVVEVSPGWYMESFLWAEVMGVFGGWPHTPGAEGNMTFTCPRWGGATDEVPFIAIEADFGDLVHGVLLAPEKYAGRLVQGFSQSRSLEQVIPDYERVTGKKAHFEFMKSWKDVETYGMTALITVQQMFAFCQHSGGRYYGVANDISLPAELKTAAAAAQGKTGEDAQLMTLERFFKQHFA</sequence>
<name>A0A9P9AH43_9PEZI</name>
<organism evidence="5 6">
    <name type="scientific">Plectosphaerella plurivora</name>
    <dbReference type="NCBI Taxonomy" id="936078"/>
    <lineage>
        <taxon>Eukaryota</taxon>
        <taxon>Fungi</taxon>
        <taxon>Dikarya</taxon>
        <taxon>Ascomycota</taxon>
        <taxon>Pezizomycotina</taxon>
        <taxon>Sordariomycetes</taxon>
        <taxon>Hypocreomycetidae</taxon>
        <taxon>Glomerellales</taxon>
        <taxon>Plectosphaerellaceae</taxon>
        <taxon>Plectosphaerella</taxon>
    </lineage>
</organism>
<dbReference type="Proteomes" id="UP000770015">
    <property type="component" value="Unassembled WGS sequence"/>
</dbReference>
<keyword evidence="3" id="KW-0560">Oxidoreductase</keyword>
<dbReference type="Gene3D" id="3.40.50.720">
    <property type="entry name" value="NAD(P)-binding Rossmann-like Domain"/>
    <property type="match status" value="1"/>
</dbReference>
<dbReference type="Pfam" id="PF05368">
    <property type="entry name" value="NmrA"/>
    <property type="match status" value="1"/>
</dbReference>
<proteinExistence type="inferred from homology"/>
<dbReference type="SUPFAM" id="SSF51735">
    <property type="entry name" value="NAD(P)-binding Rossmann-fold domains"/>
    <property type="match status" value="1"/>
</dbReference>
<reference evidence="5" key="1">
    <citation type="journal article" date="2021" name="Nat. Commun.">
        <title>Genetic determinants of endophytism in the Arabidopsis root mycobiome.</title>
        <authorList>
            <person name="Mesny F."/>
            <person name="Miyauchi S."/>
            <person name="Thiergart T."/>
            <person name="Pickel B."/>
            <person name="Atanasova L."/>
            <person name="Karlsson M."/>
            <person name="Huettel B."/>
            <person name="Barry K.W."/>
            <person name="Haridas S."/>
            <person name="Chen C."/>
            <person name="Bauer D."/>
            <person name="Andreopoulos W."/>
            <person name="Pangilinan J."/>
            <person name="LaButti K."/>
            <person name="Riley R."/>
            <person name="Lipzen A."/>
            <person name="Clum A."/>
            <person name="Drula E."/>
            <person name="Henrissat B."/>
            <person name="Kohler A."/>
            <person name="Grigoriev I.V."/>
            <person name="Martin F.M."/>
            <person name="Hacquard S."/>
        </authorList>
    </citation>
    <scope>NUCLEOTIDE SEQUENCE</scope>
    <source>
        <strain evidence="5">MPI-SDFR-AT-0117</strain>
    </source>
</reference>
<dbReference type="OrthoDB" id="300709at2759"/>
<dbReference type="PANTHER" id="PTHR42748">
    <property type="entry name" value="NITROGEN METABOLITE REPRESSION PROTEIN NMRA FAMILY MEMBER"/>
    <property type="match status" value="1"/>
</dbReference>
<keyword evidence="2" id="KW-0521">NADP</keyword>
<dbReference type="InterPro" id="IPR036291">
    <property type="entry name" value="NAD(P)-bd_dom_sf"/>
</dbReference>
<evidence type="ECO:0000256" key="3">
    <source>
        <dbReference type="ARBA" id="ARBA00023002"/>
    </source>
</evidence>
<dbReference type="PANTHER" id="PTHR42748:SF30">
    <property type="entry name" value="NMRA-LIKE DOMAIN-CONTAINING PROTEIN"/>
    <property type="match status" value="1"/>
</dbReference>
<evidence type="ECO:0000256" key="1">
    <source>
        <dbReference type="ARBA" id="ARBA00006328"/>
    </source>
</evidence>
<keyword evidence="6" id="KW-1185">Reference proteome</keyword>
<protein>
    <recommendedName>
        <fullName evidence="4">NmrA-like domain-containing protein</fullName>
    </recommendedName>
</protein>
<dbReference type="Gene3D" id="3.90.25.10">
    <property type="entry name" value="UDP-galactose 4-epimerase, domain 1"/>
    <property type="match status" value="1"/>
</dbReference>
<feature type="domain" description="NmrA-like" evidence="4">
    <location>
        <begin position="4"/>
        <end position="286"/>
    </location>
</feature>
<dbReference type="GO" id="GO:0005634">
    <property type="term" value="C:nucleus"/>
    <property type="evidence" value="ECO:0007669"/>
    <property type="project" value="TreeGrafter"/>
</dbReference>
<evidence type="ECO:0000259" key="4">
    <source>
        <dbReference type="Pfam" id="PF05368"/>
    </source>
</evidence>
<dbReference type="InterPro" id="IPR051164">
    <property type="entry name" value="NmrA-like_oxidored"/>
</dbReference>
<accession>A0A9P9AH43</accession>
<dbReference type="AlphaFoldDB" id="A0A9P9AH43"/>